<name>A0ABD3VBN6_SINWO</name>
<evidence type="ECO:0000313" key="3">
    <source>
        <dbReference type="EMBL" id="KAL3858915.1"/>
    </source>
</evidence>
<dbReference type="InterPro" id="IPR041320">
    <property type="entry name" value="CxC1"/>
</dbReference>
<gene>
    <name evidence="3" type="ORF">ACJMK2_009164</name>
</gene>
<dbReference type="PANTHER" id="PTHR33096">
    <property type="entry name" value="CXC2 DOMAIN-CONTAINING PROTEIN"/>
    <property type="match status" value="1"/>
</dbReference>
<dbReference type="AlphaFoldDB" id="A0ABD3VBN6"/>
<dbReference type="Pfam" id="PF18758">
    <property type="entry name" value="KDZ"/>
    <property type="match status" value="1"/>
</dbReference>
<evidence type="ECO:0000259" key="2">
    <source>
        <dbReference type="Pfam" id="PF18802"/>
    </source>
</evidence>
<keyword evidence="1" id="KW-0175">Coiled coil</keyword>
<dbReference type="EMBL" id="JBJQND010000012">
    <property type="protein sequence ID" value="KAL3858915.1"/>
    <property type="molecule type" value="Genomic_DNA"/>
</dbReference>
<proteinExistence type="predicted"/>
<protein>
    <recommendedName>
        <fullName evidence="2">CxC1-like cysteine cluster associated with KDZ transposases domain-containing protein</fullName>
    </recommendedName>
</protein>
<comment type="caution">
    <text evidence="3">The sequence shown here is derived from an EMBL/GenBank/DDBJ whole genome shotgun (WGS) entry which is preliminary data.</text>
</comment>
<keyword evidence="4" id="KW-1185">Reference proteome</keyword>
<evidence type="ECO:0000256" key="1">
    <source>
        <dbReference type="SAM" id="Coils"/>
    </source>
</evidence>
<sequence>MVLTKGRKAAKRKYISLRGRSMRVRYERFSDQVASENSFASISNDVSSADTNTMSIQAGMPTLFDVGNKELEDPGPQFTTYQKQKSKRVENWNAIQDQLLQIGIEVTFMPSSHTCISCAQNVDQIFRCMDCGTSALYCQSCLAISHSLPHLHMFEAFKNGTFIYINVDTPVWTRPDSHSCMSSYHQDIVIIDDKGRQHKRVMQFCSCELPAETMLRSYLWPSSPKKPVLAFHIGLLEWLTALMLECQVSAKGFCEALKAKHSKHQQGLIESEVNNVYKILMKECLIQYRNFQHKLRHPKHLCEDLGTGTQCPACFQNPKKIVSFDADFQLVRKLASGYTTSKPKHEGNFFLDQIEVDKFIDNYSSGVTKNEVECNEFQAGNALRSKVKNKKLDVTAVFGSTCRHEFPYLFFNLKHGERIGYSVFLLEKIVAENKNVDIHVMYDIACLLESHLKKNQRMDLLDAVKLSIPAFHCYGHKMACQILYNPRRTIGLGLSDGECVERLWSFLGKFSNISKEMTPENRIDLLVDGLIHYGQKVTCKQGKALSDKLLRAEDLRQKSSQMLQETLGTISGVSAHDVRQWSVAEKQLHATNSTIRNGNKNQFTPSETYAVNLKKYFHFSQAILAVEDPEVKDDMKKKISRTEQDLKRYETAFKTQRWSLGMEAFRKNIDSAKKKKLHTMIEKMQKMMAERSFLLEMMKKYARGQAVAIRVGKLLKKVNTTLKRMLAEYNMEEGPKAPYPEKLDFDTLKLGTTGPEVADDVKRVLIDLLETVDRCEEEIDMIKTEMNCIIKYYQKQHESVYKVFHNSVNRVDQSVLLSEGLNIEKKLAYLREMFKGRIDIEHIPLNFHTIVQLTEPYLGGDIDEIILHLASDEIKLEEADEDEIEDDTEALDDDDD</sequence>
<dbReference type="InterPro" id="IPR040521">
    <property type="entry name" value="KDZ"/>
</dbReference>
<dbReference type="PANTHER" id="PTHR33096:SF1">
    <property type="entry name" value="CXC1-LIKE CYSTEINE CLUSTER ASSOCIATED WITH KDZ TRANSPOSASES DOMAIN-CONTAINING PROTEIN"/>
    <property type="match status" value="1"/>
</dbReference>
<dbReference type="Proteomes" id="UP001634394">
    <property type="component" value="Unassembled WGS sequence"/>
</dbReference>
<reference evidence="3 4" key="1">
    <citation type="submission" date="2024-11" db="EMBL/GenBank/DDBJ databases">
        <title>Chromosome-level genome assembly of the freshwater bivalve Anodonta woodiana.</title>
        <authorList>
            <person name="Chen X."/>
        </authorList>
    </citation>
    <scope>NUCLEOTIDE SEQUENCE [LARGE SCALE GENOMIC DNA]</scope>
    <source>
        <strain evidence="3">MN2024</strain>
        <tissue evidence="3">Gills</tissue>
    </source>
</reference>
<accession>A0ABD3VBN6</accession>
<evidence type="ECO:0000313" key="4">
    <source>
        <dbReference type="Proteomes" id="UP001634394"/>
    </source>
</evidence>
<feature type="domain" description="CxC1-like cysteine cluster associated with KDZ transposases" evidence="2">
    <location>
        <begin position="183"/>
        <end position="259"/>
    </location>
</feature>
<organism evidence="3 4">
    <name type="scientific">Sinanodonta woodiana</name>
    <name type="common">Chinese pond mussel</name>
    <name type="synonym">Anodonta woodiana</name>
    <dbReference type="NCBI Taxonomy" id="1069815"/>
    <lineage>
        <taxon>Eukaryota</taxon>
        <taxon>Metazoa</taxon>
        <taxon>Spiralia</taxon>
        <taxon>Lophotrochozoa</taxon>
        <taxon>Mollusca</taxon>
        <taxon>Bivalvia</taxon>
        <taxon>Autobranchia</taxon>
        <taxon>Heteroconchia</taxon>
        <taxon>Palaeoheterodonta</taxon>
        <taxon>Unionida</taxon>
        <taxon>Unionoidea</taxon>
        <taxon>Unionidae</taxon>
        <taxon>Unioninae</taxon>
        <taxon>Sinanodonta</taxon>
    </lineage>
</organism>
<dbReference type="Pfam" id="PF18802">
    <property type="entry name" value="CxC1"/>
    <property type="match status" value="1"/>
</dbReference>
<feature type="coiled-coil region" evidence="1">
    <location>
        <begin position="758"/>
        <end position="785"/>
    </location>
</feature>